<evidence type="ECO:0000259" key="9">
    <source>
        <dbReference type="PROSITE" id="PS51826"/>
    </source>
</evidence>
<dbReference type="Gene3D" id="4.10.320.10">
    <property type="entry name" value="E3-binding domain"/>
    <property type="match status" value="1"/>
</dbReference>
<dbReference type="PANTHER" id="PTHR43178">
    <property type="entry name" value="DIHYDROLIPOAMIDE ACETYLTRANSFERASE COMPONENT OF PYRUVATE DEHYDROGENASE COMPLEX"/>
    <property type="match status" value="1"/>
</dbReference>
<keyword evidence="4 7" id="KW-0808">Transferase</keyword>
<dbReference type="EC" id="2.3.1.-" evidence="7"/>
<dbReference type="OrthoDB" id="2086224at2"/>
<comment type="cofactor">
    <cofactor evidence="1 7">
        <name>(R)-lipoate</name>
        <dbReference type="ChEBI" id="CHEBI:83088"/>
    </cofactor>
</comment>
<keyword evidence="6 7" id="KW-0012">Acyltransferase</keyword>
<dbReference type="GO" id="GO:0031405">
    <property type="term" value="F:lipoic acid binding"/>
    <property type="evidence" value="ECO:0007669"/>
    <property type="project" value="TreeGrafter"/>
</dbReference>
<gene>
    <name evidence="10" type="ORF">C0039_10735</name>
</gene>
<keyword evidence="11" id="KW-1185">Reference proteome</keyword>
<dbReference type="GO" id="GO:0016407">
    <property type="term" value="F:acetyltransferase activity"/>
    <property type="evidence" value="ECO:0007669"/>
    <property type="project" value="TreeGrafter"/>
</dbReference>
<evidence type="ECO:0000259" key="8">
    <source>
        <dbReference type="PROSITE" id="PS50968"/>
    </source>
</evidence>
<comment type="subunit">
    <text evidence="3">Forms a 24-polypeptide structural core with octahedral symmetry.</text>
</comment>
<keyword evidence="5 7" id="KW-0450">Lipoyl</keyword>
<evidence type="ECO:0000256" key="3">
    <source>
        <dbReference type="ARBA" id="ARBA00011484"/>
    </source>
</evidence>
<dbReference type="InterPro" id="IPR023213">
    <property type="entry name" value="CAT-like_dom_sf"/>
</dbReference>
<dbReference type="SUPFAM" id="SSF47005">
    <property type="entry name" value="Peripheral subunit-binding domain of 2-oxo acid dehydrogenase complex"/>
    <property type="match status" value="1"/>
</dbReference>
<accession>A0A2N5X2X7</accession>
<evidence type="ECO:0000313" key="10">
    <source>
        <dbReference type="EMBL" id="PLW68828.1"/>
    </source>
</evidence>
<dbReference type="PROSITE" id="PS50968">
    <property type="entry name" value="BIOTINYL_LIPOYL"/>
    <property type="match status" value="1"/>
</dbReference>
<dbReference type="InterPro" id="IPR000089">
    <property type="entry name" value="Biotin_lipoyl"/>
</dbReference>
<comment type="similarity">
    <text evidence="2 7">Belongs to the 2-oxoacid dehydrogenase family.</text>
</comment>
<evidence type="ECO:0000256" key="1">
    <source>
        <dbReference type="ARBA" id="ARBA00001938"/>
    </source>
</evidence>
<evidence type="ECO:0000256" key="2">
    <source>
        <dbReference type="ARBA" id="ARBA00007317"/>
    </source>
</evidence>
<proteinExistence type="inferred from homology"/>
<evidence type="ECO:0000256" key="4">
    <source>
        <dbReference type="ARBA" id="ARBA00022679"/>
    </source>
</evidence>
<dbReference type="EMBL" id="PKUS01000011">
    <property type="protein sequence ID" value="PLW68828.1"/>
    <property type="molecule type" value="Genomic_DNA"/>
</dbReference>
<dbReference type="InterPro" id="IPR050743">
    <property type="entry name" value="2-oxoacid_DH_E2_comp"/>
</dbReference>
<dbReference type="SUPFAM" id="SSF51230">
    <property type="entry name" value="Single hybrid motif"/>
    <property type="match status" value="1"/>
</dbReference>
<dbReference type="InterPro" id="IPR001078">
    <property type="entry name" value="2-oxoacid_DH_actylTfrase"/>
</dbReference>
<dbReference type="InterPro" id="IPR036625">
    <property type="entry name" value="E3-bd_dom_sf"/>
</dbReference>
<evidence type="ECO:0000313" key="11">
    <source>
        <dbReference type="Proteomes" id="UP000235005"/>
    </source>
</evidence>
<name>A0A2N5X2X7_9GAMM</name>
<feature type="domain" description="Peripheral subunit-binding (PSBD)" evidence="9">
    <location>
        <begin position="122"/>
        <end position="159"/>
    </location>
</feature>
<dbReference type="InterPro" id="IPR011053">
    <property type="entry name" value="Single_hybrid_motif"/>
</dbReference>
<dbReference type="GO" id="GO:0005737">
    <property type="term" value="C:cytoplasm"/>
    <property type="evidence" value="ECO:0007669"/>
    <property type="project" value="TreeGrafter"/>
</dbReference>
<comment type="caution">
    <text evidence="10">The sequence shown here is derived from an EMBL/GenBank/DDBJ whole genome shotgun (WGS) entry which is preliminary data.</text>
</comment>
<dbReference type="SUPFAM" id="SSF52777">
    <property type="entry name" value="CoA-dependent acyltransferases"/>
    <property type="match status" value="1"/>
</dbReference>
<reference evidence="10 11" key="1">
    <citation type="submission" date="2018-01" db="EMBL/GenBank/DDBJ databases">
        <title>The draft genome sequence of Halioglobus lutimaris HF004.</title>
        <authorList>
            <person name="Du Z.-J."/>
            <person name="Shi M.-J."/>
        </authorList>
    </citation>
    <scope>NUCLEOTIDE SEQUENCE [LARGE SCALE GENOMIC DNA]</scope>
    <source>
        <strain evidence="10 11">HF004</strain>
    </source>
</reference>
<sequence length="414" mass="43406">MPKLAMGMNEGTIIEWLVTEGQQVERGAPLMQVETEKVVYDVEAPVAGWFHIKVAAGETVPAESAIGQFAHSAEEYAEISGGVVAEAAAPEVVFDENLTSTGAVMPAAPVAAPAAAAGGRIKASPLARKLARNKGIDLSAIQGTGPGGRIVKRDVLAAKVGAAAPATAMSAPGTLTVKGTVPLKSMRGAIARNMMQSLQTSAQLSQFSEVDATRLLKARSHFVNHADSYGTRVSLNAFMVKAIAVACQAVPIANAAIVGDEVVLYNEVNVGIAVSLPGQGEFDSGLVVPVLRNAERKGLVQIDSELRDLATRAREGRLAPGETEGGTITLSPTSAIGGEGVYCWSTPVLNLPQAVIVQPGMIMDRAVIHKGKIRKRKMMPLSLTFDHRVMDGDPFAAFVVTLRRCITSPELMLA</sequence>
<dbReference type="Pfam" id="PF00198">
    <property type="entry name" value="2-oxoacid_dh"/>
    <property type="match status" value="1"/>
</dbReference>
<protein>
    <recommendedName>
        <fullName evidence="7">Dihydrolipoamide acetyltransferase component of pyruvate dehydrogenase complex</fullName>
        <ecNumber evidence="7">2.3.1.-</ecNumber>
    </recommendedName>
</protein>
<dbReference type="Pfam" id="PF00364">
    <property type="entry name" value="Biotin_lipoyl"/>
    <property type="match status" value="1"/>
</dbReference>
<dbReference type="PANTHER" id="PTHR43178:SF5">
    <property type="entry name" value="LIPOAMIDE ACYLTRANSFERASE COMPONENT OF BRANCHED-CHAIN ALPHA-KETO ACID DEHYDROGENASE COMPLEX, MITOCHONDRIAL"/>
    <property type="match status" value="1"/>
</dbReference>
<dbReference type="CDD" id="cd06849">
    <property type="entry name" value="lipoyl_domain"/>
    <property type="match status" value="1"/>
</dbReference>
<dbReference type="AlphaFoldDB" id="A0A2N5X2X7"/>
<evidence type="ECO:0000256" key="7">
    <source>
        <dbReference type="RuleBase" id="RU003423"/>
    </source>
</evidence>
<feature type="domain" description="Lipoyl-binding" evidence="8">
    <location>
        <begin position="1"/>
        <end position="70"/>
    </location>
</feature>
<dbReference type="InterPro" id="IPR004167">
    <property type="entry name" value="PSBD"/>
</dbReference>
<dbReference type="Pfam" id="PF02817">
    <property type="entry name" value="E3_binding"/>
    <property type="match status" value="1"/>
</dbReference>
<evidence type="ECO:0000256" key="6">
    <source>
        <dbReference type="ARBA" id="ARBA00023315"/>
    </source>
</evidence>
<dbReference type="PROSITE" id="PS51826">
    <property type="entry name" value="PSBD"/>
    <property type="match status" value="1"/>
</dbReference>
<dbReference type="Gene3D" id="3.30.559.10">
    <property type="entry name" value="Chloramphenicol acetyltransferase-like domain"/>
    <property type="match status" value="1"/>
</dbReference>
<organism evidence="10 11">
    <name type="scientific">Pseudohalioglobus lutimaris</name>
    <dbReference type="NCBI Taxonomy" id="1737061"/>
    <lineage>
        <taxon>Bacteria</taxon>
        <taxon>Pseudomonadati</taxon>
        <taxon>Pseudomonadota</taxon>
        <taxon>Gammaproteobacteria</taxon>
        <taxon>Cellvibrionales</taxon>
        <taxon>Halieaceae</taxon>
        <taxon>Pseudohalioglobus</taxon>
    </lineage>
</organism>
<evidence type="ECO:0000256" key="5">
    <source>
        <dbReference type="ARBA" id="ARBA00022823"/>
    </source>
</evidence>
<dbReference type="Proteomes" id="UP000235005">
    <property type="component" value="Unassembled WGS sequence"/>
</dbReference>
<dbReference type="Gene3D" id="2.40.50.100">
    <property type="match status" value="1"/>
</dbReference>